<feature type="compositionally biased region" description="Basic and acidic residues" evidence="1">
    <location>
        <begin position="16"/>
        <end position="25"/>
    </location>
</feature>
<sequence length="176" mass="20613">MVWKRFGFKSGGNRRRPLEKEAKKEPKPRRMRLLPRRRQRDTSLHLSNTDLSSTSETQPAVWRVENFLENGAPSESEWWYVGSKDEEDKDDSVASPMQNSSSSADSQKEFQNCGLNAWEQARAEWRKPTVHKLPQKPPPVRKDEVVKGLMKVSRQYELPGRMRLKDMVALYNEKIW</sequence>
<accession>A0A7S1DER6</accession>
<feature type="region of interest" description="Disordered" evidence="1">
    <location>
        <begin position="1"/>
        <end position="113"/>
    </location>
</feature>
<evidence type="ECO:0000256" key="1">
    <source>
        <dbReference type="SAM" id="MobiDB-lite"/>
    </source>
</evidence>
<organism evidence="2">
    <name type="scientific">Cyclophora tenuis</name>
    <name type="common">Marine diatom</name>
    <dbReference type="NCBI Taxonomy" id="216820"/>
    <lineage>
        <taxon>Eukaryota</taxon>
        <taxon>Sar</taxon>
        <taxon>Stramenopiles</taxon>
        <taxon>Ochrophyta</taxon>
        <taxon>Bacillariophyta</taxon>
        <taxon>Fragilariophyceae</taxon>
        <taxon>Fragilariophycidae</taxon>
        <taxon>Cyclophorales</taxon>
        <taxon>Cyclophoraceae</taxon>
        <taxon>Cyclophora</taxon>
    </lineage>
</organism>
<gene>
    <name evidence="2" type="ORF">CTEN0397_LOCUS16220</name>
</gene>
<protein>
    <submittedName>
        <fullName evidence="2">Uncharacterized protein</fullName>
    </submittedName>
</protein>
<dbReference type="EMBL" id="HBFW01025270">
    <property type="protein sequence ID" value="CAD8945016.1"/>
    <property type="molecule type" value="Transcribed_RNA"/>
</dbReference>
<feature type="compositionally biased region" description="Polar residues" evidence="1">
    <location>
        <begin position="44"/>
        <end position="58"/>
    </location>
</feature>
<proteinExistence type="predicted"/>
<dbReference type="AlphaFoldDB" id="A0A7S1DER6"/>
<evidence type="ECO:0000313" key="2">
    <source>
        <dbReference type="EMBL" id="CAD8945016.1"/>
    </source>
</evidence>
<reference evidence="2" key="1">
    <citation type="submission" date="2021-01" db="EMBL/GenBank/DDBJ databases">
        <authorList>
            <person name="Corre E."/>
            <person name="Pelletier E."/>
            <person name="Niang G."/>
            <person name="Scheremetjew M."/>
            <person name="Finn R."/>
            <person name="Kale V."/>
            <person name="Holt S."/>
            <person name="Cochrane G."/>
            <person name="Meng A."/>
            <person name="Brown T."/>
            <person name="Cohen L."/>
        </authorList>
    </citation>
    <scope>NUCLEOTIDE SEQUENCE</scope>
    <source>
        <strain evidence="2">ECT3854</strain>
    </source>
</reference>
<feature type="compositionally biased region" description="Basic residues" evidence="1">
    <location>
        <begin position="26"/>
        <end position="39"/>
    </location>
</feature>
<feature type="compositionally biased region" description="Polar residues" evidence="1">
    <location>
        <begin position="95"/>
        <end position="113"/>
    </location>
</feature>
<name>A0A7S1DER6_CYCTE</name>